<dbReference type="GO" id="GO:0015768">
    <property type="term" value="P:maltose transport"/>
    <property type="evidence" value="ECO:0007669"/>
    <property type="project" value="TreeGrafter"/>
</dbReference>
<feature type="chain" id="PRO_5039017863" evidence="4">
    <location>
        <begin position="23"/>
        <end position="432"/>
    </location>
</feature>
<dbReference type="Pfam" id="PF13416">
    <property type="entry name" value="SBP_bac_8"/>
    <property type="match status" value="1"/>
</dbReference>
<dbReference type="AlphaFoldDB" id="A0A261F4G3"/>
<gene>
    <name evidence="5" type="ORF">PSSU_0113</name>
</gene>
<evidence type="ECO:0000256" key="4">
    <source>
        <dbReference type="SAM" id="SignalP"/>
    </source>
</evidence>
<comment type="caution">
    <text evidence="5">The sequence shown here is derived from an EMBL/GenBank/DDBJ whole genome shotgun (WGS) entry which is preliminary data.</text>
</comment>
<dbReference type="PANTHER" id="PTHR30061:SF50">
    <property type="entry name" value="MALTOSE_MALTODEXTRIN-BINDING PERIPLASMIC PROTEIN"/>
    <property type="match status" value="1"/>
</dbReference>
<dbReference type="InterPro" id="IPR006059">
    <property type="entry name" value="SBP"/>
</dbReference>
<comment type="similarity">
    <text evidence="1">Belongs to the bacterial solute-binding protein 1 family.</text>
</comment>
<dbReference type="Gene3D" id="3.40.190.10">
    <property type="entry name" value="Periplasmic binding protein-like II"/>
    <property type="match status" value="2"/>
</dbReference>
<dbReference type="PROSITE" id="PS51257">
    <property type="entry name" value="PROKAR_LIPOPROTEIN"/>
    <property type="match status" value="1"/>
</dbReference>
<evidence type="ECO:0000313" key="6">
    <source>
        <dbReference type="Proteomes" id="UP000216454"/>
    </source>
</evidence>
<accession>A0A261F4G3</accession>
<evidence type="ECO:0000256" key="3">
    <source>
        <dbReference type="ARBA" id="ARBA00022729"/>
    </source>
</evidence>
<protein>
    <submittedName>
        <fullName evidence="5">ABC transporter substrate-binding protein</fullName>
    </submittedName>
</protein>
<keyword evidence="2" id="KW-0813">Transport</keyword>
<dbReference type="Proteomes" id="UP000216454">
    <property type="component" value="Unassembled WGS sequence"/>
</dbReference>
<dbReference type="SUPFAM" id="SSF53850">
    <property type="entry name" value="Periplasmic binding protein-like II"/>
    <property type="match status" value="1"/>
</dbReference>
<dbReference type="EMBL" id="MWWQ01000001">
    <property type="protein sequence ID" value="OZG54010.1"/>
    <property type="molecule type" value="Genomic_DNA"/>
</dbReference>
<proteinExistence type="inferred from homology"/>
<reference evidence="5 6" key="1">
    <citation type="journal article" date="2017" name="BMC Genomics">
        <title>Comparative genomic and phylogenomic analyses of the Bifidobacteriaceae family.</title>
        <authorList>
            <person name="Lugli G.A."/>
            <person name="Milani C."/>
            <person name="Turroni F."/>
            <person name="Duranti S."/>
            <person name="Mancabelli L."/>
            <person name="Mangifesta M."/>
            <person name="Ferrario C."/>
            <person name="Modesto M."/>
            <person name="Mattarelli P."/>
            <person name="Jiri K."/>
            <person name="van Sinderen D."/>
            <person name="Ventura M."/>
        </authorList>
    </citation>
    <scope>NUCLEOTIDE SEQUENCE [LARGE SCALE GENOMIC DNA]</scope>
    <source>
        <strain evidence="5 6">DSM 24744</strain>
    </source>
</reference>
<evidence type="ECO:0000313" key="5">
    <source>
        <dbReference type="EMBL" id="OZG54010.1"/>
    </source>
</evidence>
<dbReference type="CDD" id="cd13655">
    <property type="entry name" value="PBP2_oligosaccharide_1"/>
    <property type="match status" value="1"/>
</dbReference>
<dbReference type="OrthoDB" id="9764072at2"/>
<organism evidence="5 6">
    <name type="scientific">Pseudoscardovia suis</name>
    <dbReference type="NCBI Taxonomy" id="987063"/>
    <lineage>
        <taxon>Bacteria</taxon>
        <taxon>Bacillati</taxon>
        <taxon>Actinomycetota</taxon>
        <taxon>Actinomycetes</taxon>
        <taxon>Bifidobacteriales</taxon>
        <taxon>Bifidobacteriaceae</taxon>
        <taxon>Pseudoscardovia</taxon>
    </lineage>
</organism>
<keyword evidence="3 4" id="KW-0732">Signal</keyword>
<dbReference type="RefSeq" id="WP_094690456.1">
    <property type="nucleotide sequence ID" value="NZ_MWWQ01000001.1"/>
</dbReference>
<evidence type="ECO:0000256" key="2">
    <source>
        <dbReference type="ARBA" id="ARBA00022448"/>
    </source>
</evidence>
<feature type="signal peptide" evidence="4">
    <location>
        <begin position="1"/>
        <end position="22"/>
    </location>
</feature>
<dbReference type="PANTHER" id="PTHR30061">
    <property type="entry name" value="MALTOSE-BINDING PERIPLASMIC PROTEIN"/>
    <property type="match status" value="1"/>
</dbReference>
<dbReference type="GO" id="GO:0055052">
    <property type="term" value="C:ATP-binding cassette (ABC) transporter complex, substrate-binding subunit-containing"/>
    <property type="evidence" value="ECO:0007669"/>
    <property type="project" value="TreeGrafter"/>
</dbReference>
<dbReference type="GO" id="GO:0042956">
    <property type="term" value="P:maltodextrin transmembrane transport"/>
    <property type="evidence" value="ECO:0007669"/>
    <property type="project" value="TreeGrafter"/>
</dbReference>
<evidence type="ECO:0000256" key="1">
    <source>
        <dbReference type="ARBA" id="ARBA00008520"/>
    </source>
</evidence>
<name>A0A261F4G3_9BIFI</name>
<sequence>MINGKKIIGLAASLVMVAGAAACGGSSNTNSSSAASSSSTEEKICTDGQAVTLTVWGPQEDQADDSSWLPTEEKAFEKANPECKITWKNAVVSEGDAGTTVKQDPSAAADVYMFANDQLGTLVQAGAIGSFQGDYLNQIKEKNSDTMIESVTQDGTVYGVPFTANTWFMYYDSSVFSADDVKSLDTMLEKGKVSFPLTNSWYMWAFYAGAGATLFGDDGTNEDADPLASVGDKGTDVTKYLVSLKSNPNFVLDENSSGKDGLADKTVNAIFSGTWDSADVKTALGDNYAAAQLPTYKLDGTDTQMKSFAGSKAVAYNPKSQNVAVAMALAVFLGGTDAQKAHYEMRQIVPSDNTLSSDEEVAKDPAAVAQMNTVANTSILQPTFAKMGGFWDANETFGKAIYNGDVTADNAETQTQQFVDGLNKAMEDAKSK</sequence>
<keyword evidence="6" id="KW-1185">Reference proteome</keyword>
<dbReference type="GO" id="GO:1901982">
    <property type="term" value="F:maltose binding"/>
    <property type="evidence" value="ECO:0007669"/>
    <property type="project" value="TreeGrafter"/>
</dbReference>